<reference evidence="1" key="1">
    <citation type="submission" date="2020-04" db="EMBL/GenBank/DDBJ databases">
        <title>Hybrid Assembly of Korean Phytophthora infestans isolates.</title>
        <authorList>
            <person name="Prokchorchik M."/>
            <person name="Lee Y."/>
            <person name="Seo J."/>
            <person name="Cho J.-H."/>
            <person name="Park Y.-E."/>
            <person name="Jang D.-C."/>
            <person name="Im J.-S."/>
            <person name="Choi J.-G."/>
            <person name="Park H.-J."/>
            <person name="Lee G.-B."/>
            <person name="Lee Y.-G."/>
            <person name="Hong S.-Y."/>
            <person name="Cho K."/>
            <person name="Sohn K.H."/>
        </authorList>
    </citation>
    <scope>NUCLEOTIDE SEQUENCE</scope>
    <source>
        <strain evidence="1">KR_1_A1</strain>
    </source>
</reference>
<protein>
    <submittedName>
        <fullName evidence="1">Uncharacterized protein</fullName>
    </submittedName>
</protein>
<sequence length="152" mass="16551">MVLCDGNEKSKPVTALPELPQLAQKDKSGQVAKKAKLITATLTCFGVQIAAAIKRDIYFESTYTPCLRDRWTEAARTWSSPAVLHATFYCALLTMSSASSSCLDLVWSSSADTIFTSDLVVLARADKCRGIKGGVQMDDTEDVAMEETYRVG</sequence>
<dbReference type="AlphaFoldDB" id="A0A833T5J4"/>
<evidence type="ECO:0000313" key="2">
    <source>
        <dbReference type="Proteomes" id="UP000602510"/>
    </source>
</evidence>
<dbReference type="EMBL" id="WSZM01000227">
    <property type="protein sequence ID" value="KAF4037840.1"/>
    <property type="molecule type" value="Genomic_DNA"/>
</dbReference>
<proteinExistence type="predicted"/>
<accession>A0A833T5J4</accession>
<organism evidence="1 2">
    <name type="scientific">Phytophthora infestans</name>
    <name type="common">Potato late blight agent</name>
    <name type="synonym">Botrytis infestans</name>
    <dbReference type="NCBI Taxonomy" id="4787"/>
    <lineage>
        <taxon>Eukaryota</taxon>
        <taxon>Sar</taxon>
        <taxon>Stramenopiles</taxon>
        <taxon>Oomycota</taxon>
        <taxon>Peronosporomycetes</taxon>
        <taxon>Peronosporales</taxon>
        <taxon>Peronosporaceae</taxon>
        <taxon>Phytophthora</taxon>
    </lineage>
</organism>
<dbReference type="Proteomes" id="UP000602510">
    <property type="component" value="Unassembled WGS sequence"/>
</dbReference>
<evidence type="ECO:0000313" key="1">
    <source>
        <dbReference type="EMBL" id="KAF4037840.1"/>
    </source>
</evidence>
<comment type="caution">
    <text evidence="1">The sequence shown here is derived from an EMBL/GenBank/DDBJ whole genome shotgun (WGS) entry which is preliminary data.</text>
</comment>
<keyword evidence="2" id="KW-1185">Reference proteome</keyword>
<gene>
    <name evidence="1" type="ORF">GN244_ATG10060</name>
</gene>
<name>A0A833T5J4_PHYIN</name>